<dbReference type="Proteomes" id="UP000009170">
    <property type="component" value="Unassembled WGS sequence"/>
</dbReference>
<dbReference type="GeneID" id="34945781"/>
<name>A0A090N388_OSTTA</name>
<dbReference type="InParanoid" id="A0A090N388"/>
<dbReference type="AlphaFoldDB" id="A0A090N388"/>
<evidence type="ECO:0000313" key="1">
    <source>
        <dbReference type="EMBL" id="CEF97693.1"/>
    </source>
</evidence>
<reference evidence="1 2" key="2">
    <citation type="journal article" date="2014" name="BMC Genomics">
        <title>An improved genome of the model marine alga Ostreococcus tauri unfolds by assessing Illumina de novo assemblies.</title>
        <authorList>
            <person name="Blanc-Mathieu R."/>
            <person name="Verhelst B."/>
            <person name="Derelle E."/>
            <person name="Rombauts S."/>
            <person name="Bouget F.Y."/>
            <person name="Carre I."/>
            <person name="Chateau A."/>
            <person name="Eyre-Walker A."/>
            <person name="Grimsley N."/>
            <person name="Moreau H."/>
            <person name="Piegu B."/>
            <person name="Rivals E."/>
            <person name="Schackwitz W."/>
            <person name="Van de Peer Y."/>
            <person name="Piganeau G."/>
        </authorList>
    </citation>
    <scope>NUCLEOTIDE SEQUENCE [LARGE SCALE GENOMIC DNA]</scope>
    <source>
        <strain evidence="2">OTTH 0595 / CCAP 157/2 / RCC745</strain>
    </source>
</reference>
<dbReference type="KEGG" id="ota:OT_ostta04g04130"/>
<dbReference type="STRING" id="70448.A0A090N388"/>
<protein>
    <submittedName>
        <fullName evidence="1">Unnamed product</fullName>
    </submittedName>
</protein>
<comment type="caution">
    <text evidence="1">The sequence shown here is derived from an EMBL/GenBank/DDBJ whole genome shotgun (WGS) entry which is preliminary data.</text>
</comment>
<keyword evidence="2" id="KW-1185">Reference proteome</keyword>
<organism evidence="1 2">
    <name type="scientific">Ostreococcus tauri</name>
    <name type="common">Marine green alga</name>
    <dbReference type="NCBI Taxonomy" id="70448"/>
    <lineage>
        <taxon>Eukaryota</taxon>
        <taxon>Viridiplantae</taxon>
        <taxon>Chlorophyta</taxon>
        <taxon>Mamiellophyceae</taxon>
        <taxon>Mamiellales</taxon>
        <taxon>Bathycoccaceae</taxon>
        <taxon>Ostreococcus</taxon>
    </lineage>
</organism>
<sequence>MAHASGSRALVDVAQRTRELGKGAWTYAVVRATTSDGSDARGSAKEYEAIARAAVRTVHGSVDGGFEFEVLGAEAGRLNGDATFVVRVRSEHWKKLWSALTMAGRGNEGESTRAYDVLASGASLQAVALAR</sequence>
<proteinExistence type="predicted"/>
<reference evidence="2" key="1">
    <citation type="journal article" date="2006" name="Proc. Natl. Acad. Sci. U.S.A.">
        <title>Genome analysis of the smallest free-living eukaryote Ostreococcus tauri unveils many unique features.</title>
        <authorList>
            <person name="Derelle E."/>
            <person name="Ferraz C."/>
            <person name="Rombauts S."/>
            <person name="Rouze P."/>
            <person name="Worden A.Z."/>
            <person name="Robbens S."/>
            <person name="Partensky F."/>
            <person name="Degroeve S."/>
            <person name="Echeynie S."/>
            <person name="Cooke R."/>
            <person name="Saeys Y."/>
            <person name="Wuyts J."/>
            <person name="Jabbari K."/>
            <person name="Bowler C."/>
            <person name="Panaud O."/>
            <person name="Piegu B."/>
            <person name="Ball S.G."/>
            <person name="Ral J.-P."/>
            <person name="Bouget F.-Y."/>
            <person name="Piganeau G."/>
            <person name="De Baets B."/>
            <person name="Picard A."/>
            <person name="Delseny M."/>
            <person name="Demaille J."/>
            <person name="Van de Peer Y."/>
            <person name="Moreau H."/>
        </authorList>
    </citation>
    <scope>NUCLEOTIDE SEQUENCE [LARGE SCALE GENOMIC DNA]</scope>
    <source>
        <strain evidence="2">OTTH 0595 / CCAP 157/2 / RCC745</strain>
    </source>
</reference>
<accession>A0A090N388</accession>
<evidence type="ECO:0000313" key="2">
    <source>
        <dbReference type="Proteomes" id="UP000009170"/>
    </source>
</evidence>
<dbReference type="RefSeq" id="XP_022838833.1">
    <property type="nucleotide sequence ID" value="XM_022984578.1"/>
</dbReference>
<dbReference type="EMBL" id="CAID01000004">
    <property type="protein sequence ID" value="CEF97693.1"/>
    <property type="molecule type" value="Genomic_DNA"/>
</dbReference>
<gene>
    <name evidence="1" type="ORF">OT_ostta04g04130</name>
</gene>